<dbReference type="NCBIfam" id="TIGR02964">
    <property type="entry name" value="xanthine_xdhC"/>
    <property type="match status" value="1"/>
</dbReference>
<dbReference type="InterPro" id="IPR027051">
    <property type="entry name" value="XdhC_Rossmann_dom"/>
</dbReference>
<dbReference type="SUPFAM" id="SSF51735">
    <property type="entry name" value="NAD(P)-binding Rossmann-fold domains"/>
    <property type="match status" value="1"/>
</dbReference>
<dbReference type="Gene3D" id="3.40.50.720">
    <property type="entry name" value="NAD(P)-binding Rossmann-like Domain"/>
    <property type="match status" value="1"/>
</dbReference>
<dbReference type="Proteomes" id="UP001528040">
    <property type="component" value="Unassembled WGS sequence"/>
</dbReference>
<dbReference type="Pfam" id="PF13478">
    <property type="entry name" value="XdhC_C"/>
    <property type="match status" value="1"/>
</dbReference>
<accession>A0ABT4VYV1</accession>
<organism evidence="3 4">
    <name type="scientific">Aliiroseovarius salicola</name>
    <dbReference type="NCBI Taxonomy" id="3009082"/>
    <lineage>
        <taxon>Bacteria</taxon>
        <taxon>Pseudomonadati</taxon>
        <taxon>Pseudomonadota</taxon>
        <taxon>Alphaproteobacteria</taxon>
        <taxon>Rhodobacterales</taxon>
        <taxon>Paracoccaceae</taxon>
        <taxon>Aliiroseovarius</taxon>
    </lineage>
</organism>
<dbReference type="EMBL" id="JAQIIO010000002">
    <property type="protein sequence ID" value="MDA5093436.1"/>
    <property type="molecule type" value="Genomic_DNA"/>
</dbReference>
<evidence type="ECO:0000313" key="3">
    <source>
        <dbReference type="EMBL" id="MDA5093436.1"/>
    </source>
</evidence>
<dbReference type="InterPro" id="IPR036291">
    <property type="entry name" value="NAD(P)-bd_dom_sf"/>
</dbReference>
<keyword evidence="4" id="KW-1185">Reference proteome</keyword>
<comment type="caution">
    <text evidence="3">The sequence shown here is derived from an EMBL/GenBank/DDBJ whole genome shotgun (WGS) entry which is preliminary data.</text>
</comment>
<gene>
    <name evidence="3" type="primary">xdhC</name>
    <name evidence="3" type="ORF">O2N63_04975</name>
</gene>
<dbReference type="InterPro" id="IPR014308">
    <property type="entry name" value="Xanthine_DH_XdhC"/>
</dbReference>
<name>A0ABT4VYV1_9RHOB</name>
<sequence>MSFDLTSLRQAICDHGNVVRVVVAEIKGSAPREVGAAMMVWADGQSGTIGGGELEWQATEKARDLLSGGTQLDRYPLGPALGQCCGGAVTVLSEHFDQTSLEDLSGIDVFARAPQGGEPPLAVHRAIQRYRDRGESFAPELVQGWMIEPMSPSRQPVWIYGAGHVGRALVNMLAPLPQFAITWVDTGPERFPADIPDGVTVLPAANPGNAVKFAPDDAHHLVLTYSHQIDLALCHAILLHGHFGLGLIGSATKWSRFQSRLADLGHDHEKIRTINCPIGDPGLGKHPQAIAIGVTTALLKGAAEKMNHDRGIASYGGDSRAGRAADA</sequence>
<dbReference type="InterPro" id="IPR052698">
    <property type="entry name" value="MoCofactor_Util/Proc"/>
</dbReference>
<evidence type="ECO:0000313" key="4">
    <source>
        <dbReference type="Proteomes" id="UP001528040"/>
    </source>
</evidence>
<reference evidence="3 4" key="1">
    <citation type="submission" date="2023-01" db="EMBL/GenBank/DDBJ databases">
        <authorList>
            <person name="Yoon J.-W."/>
        </authorList>
    </citation>
    <scope>NUCLEOTIDE SEQUENCE [LARGE SCALE GENOMIC DNA]</scope>
    <source>
        <strain evidence="3 4">KMU-50</strain>
    </source>
</reference>
<evidence type="ECO:0000259" key="2">
    <source>
        <dbReference type="Pfam" id="PF13478"/>
    </source>
</evidence>
<protein>
    <submittedName>
        <fullName evidence="3">Xanthine dehydrogenase accessory protein XdhC</fullName>
    </submittedName>
</protein>
<feature type="domain" description="XdhC Rossmann" evidence="2">
    <location>
        <begin position="157"/>
        <end position="295"/>
    </location>
</feature>
<dbReference type="Pfam" id="PF02625">
    <property type="entry name" value="XdhC_CoxI"/>
    <property type="match status" value="1"/>
</dbReference>
<feature type="domain" description="XdhC- CoxI" evidence="1">
    <location>
        <begin position="16"/>
        <end position="75"/>
    </location>
</feature>
<dbReference type="InterPro" id="IPR003777">
    <property type="entry name" value="XdhC_CoxI"/>
</dbReference>
<proteinExistence type="predicted"/>
<dbReference type="PANTHER" id="PTHR30388:SF6">
    <property type="entry name" value="XANTHINE DEHYDROGENASE SUBUNIT A-RELATED"/>
    <property type="match status" value="1"/>
</dbReference>
<dbReference type="PANTHER" id="PTHR30388">
    <property type="entry name" value="ALDEHYDE OXIDOREDUCTASE MOLYBDENUM COFACTOR ASSEMBLY PROTEIN"/>
    <property type="match status" value="1"/>
</dbReference>
<dbReference type="RefSeq" id="WP_271053130.1">
    <property type="nucleotide sequence ID" value="NZ_JAQIIO010000002.1"/>
</dbReference>
<evidence type="ECO:0000259" key="1">
    <source>
        <dbReference type="Pfam" id="PF02625"/>
    </source>
</evidence>